<organism evidence="1 2">
    <name type="scientific">Pleionea litopenaei</name>
    <dbReference type="NCBI Taxonomy" id="3070815"/>
    <lineage>
        <taxon>Bacteria</taxon>
        <taxon>Pseudomonadati</taxon>
        <taxon>Pseudomonadota</taxon>
        <taxon>Gammaproteobacteria</taxon>
        <taxon>Oceanospirillales</taxon>
        <taxon>Pleioneaceae</taxon>
        <taxon>Pleionea</taxon>
    </lineage>
</organism>
<proteinExistence type="predicted"/>
<dbReference type="EMBL" id="CP133548">
    <property type="protein sequence ID" value="WMS87817.1"/>
    <property type="molecule type" value="Genomic_DNA"/>
</dbReference>
<evidence type="ECO:0000313" key="2">
    <source>
        <dbReference type="Proteomes" id="UP001239782"/>
    </source>
</evidence>
<evidence type="ECO:0008006" key="3">
    <source>
        <dbReference type="Google" id="ProtNLM"/>
    </source>
</evidence>
<sequence length="749" mass="84310">MNLIDDGFDRYYSEKLWEMIPEYYRNEDGLSDRPDVLRSIIEIIASQVAVVRRSHDALWNDQYIELCDQWAVPYIGDLLATRLLSSSNERGQRVDVAKTIYYRRRKGTLGVLEELISDISGWEGNVTEYYQHLARHYHGLEAAPAESRFTKTPKGGTANLRSLQGAQLLNSDFNEYSHTPEFRRHNGSLGKLNIQKLGINLYRIRAYAINGGQPFKLDDNRFCFDPSGRNTQLMQMRSRDNNYNNWVEANPWEVMAPMSCHLFNHCNFNITAAVANVLRIEDGVSDGALVRLLKRIPNKVFSESDLTQLVAQLNEPELQNEATRLTLFNYGLAENCGRSGLYPKSVSINYDDMITSAEVAAADLNDWPRSIPNRALLFDPEKGRIEVNGLSEEFTVNYFYGTCAPIGAGSYQRDLPPLLVKTNVTGGGALSASEINNEGASEIQDNLSYRPLSDKLSVRDLTLRAKNGCRPYITMETNWVLRCTDGETDAKILLDGLWIGSSDNDNEIIIRGDGDYESVLIRHCTLDPGGSRDIAEQIIWPVRLVIENKVEYLKIERSIVGQIILRGNGLIEHLEVIDSIVDVRSHLNLWEQSEIEPAPEPSHSIAINLPSSTVTLSGVTVFGEVNVNRLWCSNSIITEMVDVSDTQDGCFRFSAAVAGSRVPRAYHSYEIDPTRYEQSKGLFTSTSFGHIGYGQLSQIAPKEVSQGGEDKSEMGAFNFEKAPYKRKDLEKKINEYIPFGLIPLFTYET</sequence>
<evidence type="ECO:0000313" key="1">
    <source>
        <dbReference type="EMBL" id="WMS87817.1"/>
    </source>
</evidence>
<reference evidence="1 2" key="1">
    <citation type="submission" date="2023-08" db="EMBL/GenBank/DDBJ databases">
        <title>Pleionea litopenaei sp. nov., isolated from stomach of juvenile Litopenaeus vannamei.</title>
        <authorList>
            <person name="Rho A.M."/>
            <person name="Hwang C.Y."/>
        </authorList>
    </citation>
    <scope>NUCLEOTIDE SEQUENCE [LARGE SCALE GENOMIC DNA]</scope>
    <source>
        <strain evidence="1 2">HL-JVS1</strain>
    </source>
</reference>
<dbReference type="KEGG" id="plei:Q9312_02555"/>
<name>A0AA51X702_9GAMM</name>
<keyword evidence="2" id="KW-1185">Reference proteome</keyword>
<dbReference type="AlphaFoldDB" id="A0AA51X702"/>
<dbReference type="RefSeq" id="WP_309202975.1">
    <property type="nucleotide sequence ID" value="NZ_CP133548.1"/>
</dbReference>
<dbReference type="Proteomes" id="UP001239782">
    <property type="component" value="Chromosome"/>
</dbReference>
<accession>A0AA51X702</accession>
<protein>
    <recommendedName>
        <fullName evidence="3">Tail protein P2 I</fullName>
    </recommendedName>
</protein>
<gene>
    <name evidence="1" type="ORF">Q9312_02555</name>
</gene>